<protein>
    <recommendedName>
        <fullName evidence="3">C4-type zinc ribbon domain-containing protein</fullName>
    </recommendedName>
</protein>
<evidence type="ECO:0008006" key="3">
    <source>
        <dbReference type="Google" id="ProtNLM"/>
    </source>
</evidence>
<sequence>VTIAKSLLSLQDTDQALALRRREYRQVEKELNSEGGLPELRDDCEKTRLRELEAKVETARLESDLATLKDQVSELETRLYGGSITNVRELTAIETEHSAARRNLAQVEESIAPAEVAAEHARQQFEDLMKELVEKEKHWTNRFIELRQEKAQKGNEFNKMLELRNAEASEIPDEDLARYHRLFRSNRGVAVVKVERGVCQGCAVRLPVGELTRLRNSDGPIPCSCGRALLTEE</sequence>
<gene>
    <name evidence="2" type="ORF">METZ01_LOCUS34150</name>
</gene>
<dbReference type="EMBL" id="UINC01001461">
    <property type="protein sequence ID" value="SUZ81296.1"/>
    <property type="molecule type" value="Genomic_DNA"/>
</dbReference>
<proteinExistence type="predicted"/>
<name>A0A381QPI1_9ZZZZ</name>
<keyword evidence="1" id="KW-0175">Coiled coil</keyword>
<evidence type="ECO:0000256" key="1">
    <source>
        <dbReference type="SAM" id="Coils"/>
    </source>
</evidence>
<dbReference type="AlphaFoldDB" id="A0A381QPI1"/>
<feature type="coiled-coil region" evidence="1">
    <location>
        <begin position="49"/>
        <end position="138"/>
    </location>
</feature>
<evidence type="ECO:0000313" key="2">
    <source>
        <dbReference type="EMBL" id="SUZ81296.1"/>
    </source>
</evidence>
<organism evidence="2">
    <name type="scientific">marine metagenome</name>
    <dbReference type="NCBI Taxonomy" id="408172"/>
    <lineage>
        <taxon>unclassified sequences</taxon>
        <taxon>metagenomes</taxon>
        <taxon>ecological metagenomes</taxon>
    </lineage>
</organism>
<feature type="non-terminal residue" evidence="2">
    <location>
        <position position="1"/>
    </location>
</feature>
<reference evidence="2" key="1">
    <citation type="submission" date="2018-05" db="EMBL/GenBank/DDBJ databases">
        <authorList>
            <person name="Lanie J.A."/>
            <person name="Ng W.-L."/>
            <person name="Kazmierczak K.M."/>
            <person name="Andrzejewski T.M."/>
            <person name="Davidsen T.M."/>
            <person name="Wayne K.J."/>
            <person name="Tettelin H."/>
            <person name="Glass J.I."/>
            <person name="Rusch D."/>
            <person name="Podicherti R."/>
            <person name="Tsui H.-C.T."/>
            <person name="Winkler M.E."/>
        </authorList>
    </citation>
    <scope>NUCLEOTIDE SEQUENCE</scope>
</reference>
<accession>A0A381QPI1</accession>
<dbReference type="Gene3D" id="1.10.287.1490">
    <property type="match status" value="1"/>
</dbReference>